<dbReference type="AlphaFoldDB" id="A0A150HZU1"/>
<comment type="caution">
    <text evidence="1">The sequence shown here is derived from an EMBL/GenBank/DDBJ whole genome shotgun (WGS) entry which is preliminary data.</text>
</comment>
<protein>
    <submittedName>
        <fullName evidence="1">Uncharacterized protein</fullName>
    </submittedName>
</protein>
<organism evidence="1 2">
    <name type="scientific">Acinetobacter venetianus</name>
    <dbReference type="NCBI Taxonomy" id="52133"/>
    <lineage>
        <taxon>Bacteria</taxon>
        <taxon>Pseudomonadati</taxon>
        <taxon>Pseudomonadota</taxon>
        <taxon>Gammaproteobacteria</taxon>
        <taxon>Moraxellales</taxon>
        <taxon>Moraxellaceae</taxon>
        <taxon>Acinetobacter</taxon>
    </lineage>
</organism>
<evidence type="ECO:0000313" key="1">
    <source>
        <dbReference type="EMBL" id="KXZ72801.1"/>
    </source>
</evidence>
<name>A0A150HZU1_9GAMM</name>
<accession>A0A150HZU1</accession>
<dbReference type="EMBL" id="JRHX01000015">
    <property type="protein sequence ID" value="KXZ72801.1"/>
    <property type="molecule type" value="Genomic_DNA"/>
</dbReference>
<dbReference type="Proteomes" id="UP000075544">
    <property type="component" value="Unassembled WGS sequence"/>
</dbReference>
<proteinExistence type="predicted"/>
<evidence type="ECO:0000313" key="2">
    <source>
        <dbReference type="Proteomes" id="UP000075544"/>
    </source>
</evidence>
<gene>
    <name evidence="1" type="ORF">AVENLUH13518_00219</name>
</gene>
<sequence length="113" mass="13032">MINNNLSITSEEFVEEFKLLRDYLIQSYFTIDSDISRINLLEKSGMNQEQIHLTKKIVFEALTDALYTVLLGLEGSATIGRNQIMYKILDEQLNELTGDLESIAWEKFHGEDI</sequence>
<dbReference type="RefSeq" id="WP_061516663.1">
    <property type="nucleotide sequence ID" value="NZ_JRHX01000015.1"/>
</dbReference>
<reference evidence="1 2" key="1">
    <citation type="journal article" date="2016" name="Sci. Rep.">
        <title>Genomic and phenotypic characterization of the species Acinetobacter venetianus.</title>
        <authorList>
            <person name="Fondi M."/>
            <person name="Maida I."/>
            <person name="Perrin E."/>
            <person name="Orlandini V."/>
            <person name="La Torre L."/>
            <person name="Bosi E."/>
            <person name="Negroni A."/>
            <person name="Zanaroli G."/>
            <person name="Fava F."/>
            <person name="Decorosi F."/>
            <person name="Giovannetti L."/>
            <person name="Viti C."/>
            <person name="Vaneechoutte M."/>
            <person name="Dijkshoorn L."/>
            <person name="Fani R."/>
        </authorList>
    </citation>
    <scope>NUCLEOTIDE SEQUENCE [LARGE SCALE GENOMIC DNA]</scope>
    <source>
        <strain evidence="1 2">LUH13518</strain>
    </source>
</reference>
<dbReference type="PATRIC" id="fig|52133.19.peg.237"/>